<protein>
    <submittedName>
        <fullName evidence="4">YrrS family protein</fullName>
    </submittedName>
</protein>
<comment type="caution">
    <text evidence="4">The sequence shown here is derived from an EMBL/GenBank/DDBJ whole genome shotgun (WGS) entry which is preliminary data.</text>
</comment>
<dbReference type="InterPro" id="IPR009988">
    <property type="entry name" value="DUF1510"/>
</dbReference>
<sequence>MQGHRYEQRKKKRVNRILNVAIAIVTILIIVFAVQIFFSSTKSEEVSSENDLLDEIEERETESIPDPVETSEEESEPEIREENGLEEENEWDEEEQEHEPIPEGEWQPVGTSQTGEFTPDFSRNSTNWNEMVMAIQQATGFSDMEIWWLGNGGSPTRARGEVSDKSNIGERYEVYIEWIDGHGWMPVEKNKVN</sequence>
<dbReference type="Pfam" id="PF07423">
    <property type="entry name" value="DUF1510"/>
    <property type="match status" value="1"/>
</dbReference>
<proteinExistence type="predicted"/>
<evidence type="ECO:0000259" key="3">
    <source>
        <dbReference type="Pfam" id="PF07423"/>
    </source>
</evidence>
<reference evidence="4" key="1">
    <citation type="submission" date="2022-02" db="EMBL/GenBank/DDBJ databases">
        <title>Halalkalibacter sp. nov. isolated from Lonar Lake, India.</title>
        <authorList>
            <person name="Joshi A."/>
            <person name="Thite S."/>
            <person name="Lodha T."/>
        </authorList>
    </citation>
    <scope>NUCLEOTIDE SEQUENCE</scope>
    <source>
        <strain evidence="4">MEB205</strain>
    </source>
</reference>
<evidence type="ECO:0000256" key="2">
    <source>
        <dbReference type="SAM" id="Phobius"/>
    </source>
</evidence>
<dbReference type="Proteomes" id="UP001139150">
    <property type="component" value="Unassembled WGS sequence"/>
</dbReference>
<gene>
    <name evidence="4" type="ORF">MF646_07215</name>
</gene>
<evidence type="ECO:0000313" key="4">
    <source>
        <dbReference type="EMBL" id="MCL7746911.1"/>
    </source>
</evidence>
<keyword evidence="5" id="KW-1185">Reference proteome</keyword>
<keyword evidence="2" id="KW-0812">Transmembrane</keyword>
<dbReference type="AlphaFoldDB" id="A0A9X2A732"/>
<feature type="compositionally biased region" description="Acidic residues" evidence="1">
    <location>
        <begin position="84"/>
        <end position="97"/>
    </location>
</feature>
<feature type="transmembrane region" description="Helical" evidence="2">
    <location>
        <begin position="20"/>
        <end position="38"/>
    </location>
</feature>
<organism evidence="4 5">
    <name type="scientific">Halalkalibacter alkaliphilus</name>
    <dbReference type="NCBI Taxonomy" id="2917993"/>
    <lineage>
        <taxon>Bacteria</taxon>
        <taxon>Bacillati</taxon>
        <taxon>Bacillota</taxon>
        <taxon>Bacilli</taxon>
        <taxon>Bacillales</taxon>
        <taxon>Bacillaceae</taxon>
        <taxon>Halalkalibacter</taxon>
    </lineage>
</organism>
<accession>A0A9X2A732</accession>
<evidence type="ECO:0000313" key="5">
    <source>
        <dbReference type="Proteomes" id="UP001139150"/>
    </source>
</evidence>
<dbReference type="EMBL" id="JAKRYL010000006">
    <property type="protein sequence ID" value="MCL7746911.1"/>
    <property type="molecule type" value="Genomic_DNA"/>
</dbReference>
<dbReference type="RefSeq" id="WP_250095824.1">
    <property type="nucleotide sequence ID" value="NZ_JAKRYL010000006.1"/>
</dbReference>
<evidence type="ECO:0000256" key="1">
    <source>
        <dbReference type="SAM" id="MobiDB-lite"/>
    </source>
</evidence>
<name>A0A9X2A732_9BACI</name>
<feature type="domain" description="DUF1510" evidence="3">
    <location>
        <begin position="103"/>
        <end position="191"/>
    </location>
</feature>
<keyword evidence="2" id="KW-0472">Membrane</keyword>
<feature type="region of interest" description="Disordered" evidence="1">
    <location>
        <begin position="47"/>
        <end position="110"/>
    </location>
</feature>
<keyword evidence="2" id="KW-1133">Transmembrane helix</keyword>
<feature type="compositionally biased region" description="Acidic residues" evidence="1">
    <location>
        <begin position="47"/>
        <end position="60"/>
    </location>
</feature>